<proteinExistence type="predicted"/>
<dbReference type="EMBL" id="CP113517">
    <property type="protein sequence ID" value="WAR45204.1"/>
    <property type="molecule type" value="Genomic_DNA"/>
</dbReference>
<name>A0ABY7GL40_9GAMM</name>
<dbReference type="PANTHER" id="PTHR45228">
    <property type="entry name" value="CYCLIC DI-GMP PHOSPHODIESTERASE TM_0186-RELATED"/>
    <property type="match status" value="1"/>
</dbReference>
<keyword evidence="1" id="KW-0597">Phosphoprotein</keyword>
<dbReference type="RefSeq" id="WP_255190173.1">
    <property type="nucleotide sequence ID" value="NZ_CP113517.1"/>
</dbReference>
<evidence type="ECO:0000313" key="4">
    <source>
        <dbReference type="EMBL" id="WAR45204.1"/>
    </source>
</evidence>
<dbReference type="PANTHER" id="PTHR45228:SF5">
    <property type="entry name" value="CYCLIC DI-GMP PHOSPHODIESTERASE VC_1348-RELATED"/>
    <property type="match status" value="1"/>
</dbReference>
<dbReference type="PROSITE" id="PS50110">
    <property type="entry name" value="RESPONSE_REGULATORY"/>
    <property type="match status" value="1"/>
</dbReference>
<sequence>MPEHTILIVDDEPTNLAILTTLLQPYYRVRAANSGRRCLVAAQPPRTPDLILLDVMMPEMNGYDVLRELRAEPATRDIPVLFVTALDDEADEELGLELGAADYLTKPIRPGILLARVRTQLDAKCGRDFLRDRNTLLEEEVARRMRENDLTQLVSIRALAHLAETRDPETGNHILRTQAYVHLLATALRRHPRFSDVLTPRYCDLLTKSAPLHDIGKVGIPDAILLKPDRLTEAEWMVMKTHARLGVEAIEKAEADIDMPLDFLVLAKQIAHWHHEKWDGSGYPNGLAGEAIPVAARFMALADVFDALISVRVYKPAMSCEAARDIIVAGRGRHFDPDVADAFLANFEEFARIAERHHDSST</sequence>
<evidence type="ECO:0000313" key="5">
    <source>
        <dbReference type="Proteomes" id="UP001162780"/>
    </source>
</evidence>
<accession>A0ABY7GL40</accession>
<dbReference type="Gene3D" id="3.40.50.2300">
    <property type="match status" value="1"/>
</dbReference>
<dbReference type="SUPFAM" id="SSF109604">
    <property type="entry name" value="HD-domain/PDEase-like"/>
    <property type="match status" value="1"/>
</dbReference>
<evidence type="ECO:0000259" key="2">
    <source>
        <dbReference type="PROSITE" id="PS50110"/>
    </source>
</evidence>
<keyword evidence="5" id="KW-1185">Reference proteome</keyword>
<protein>
    <submittedName>
        <fullName evidence="4">Response regulator</fullName>
    </submittedName>
</protein>
<evidence type="ECO:0000259" key="3">
    <source>
        <dbReference type="PROSITE" id="PS51832"/>
    </source>
</evidence>
<evidence type="ECO:0000256" key="1">
    <source>
        <dbReference type="PROSITE-ProRule" id="PRU00169"/>
    </source>
</evidence>
<dbReference type="SUPFAM" id="SSF52172">
    <property type="entry name" value="CheY-like"/>
    <property type="match status" value="1"/>
</dbReference>
<dbReference type="SMART" id="SM00471">
    <property type="entry name" value="HDc"/>
    <property type="match status" value="1"/>
</dbReference>
<dbReference type="Pfam" id="PF13487">
    <property type="entry name" value="HD_5"/>
    <property type="match status" value="1"/>
</dbReference>
<feature type="domain" description="Response regulatory" evidence="2">
    <location>
        <begin position="5"/>
        <end position="121"/>
    </location>
</feature>
<dbReference type="InterPro" id="IPR052020">
    <property type="entry name" value="Cyclic_di-GMP/3'3'-cGAMP_PDE"/>
</dbReference>
<dbReference type="Gene3D" id="1.10.3210.10">
    <property type="entry name" value="Hypothetical protein af1432"/>
    <property type="match status" value="1"/>
</dbReference>
<dbReference type="InterPro" id="IPR003607">
    <property type="entry name" value="HD/PDEase_dom"/>
</dbReference>
<dbReference type="SMART" id="SM00448">
    <property type="entry name" value="REC"/>
    <property type="match status" value="1"/>
</dbReference>
<dbReference type="InterPro" id="IPR001789">
    <property type="entry name" value="Sig_transdc_resp-reg_receiver"/>
</dbReference>
<dbReference type="InterPro" id="IPR011006">
    <property type="entry name" value="CheY-like_superfamily"/>
</dbReference>
<dbReference type="Proteomes" id="UP001162780">
    <property type="component" value="Chromosome"/>
</dbReference>
<gene>
    <name evidence="4" type="ORF">NM686_001455</name>
</gene>
<dbReference type="Pfam" id="PF00072">
    <property type="entry name" value="Response_reg"/>
    <property type="match status" value="1"/>
</dbReference>
<dbReference type="InterPro" id="IPR037522">
    <property type="entry name" value="HD_GYP_dom"/>
</dbReference>
<reference evidence="4" key="1">
    <citation type="submission" date="2022-11" db="EMBL/GenBank/DDBJ databases">
        <title>Methylomonas rapida sp. nov., Carotenoid-Producing Obligate Methanotrophs with High Growth Characteristics and Biotechnological Potential.</title>
        <authorList>
            <person name="Tikhonova E.N."/>
            <person name="Suleimanov R.Z."/>
            <person name="Miroshnikov K."/>
            <person name="Oshkin I.Y."/>
            <person name="Belova S.E."/>
            <person name="Danilova O.V."/>
            <person name="Ashikhmin A."/>
            <person name="Konopkin A."/>
            <person name="But S.Y."/>
            <person name="Khmelenina V.N."/>
            <person name="Kuznetsov N."/>
            <person name="Pimenov N.V."/>
            <person name="Dedysh S.N."/>
        </authorList>
    </citation>
    <scope>NUCLEOTIDE SEQUENCE</scope>
    <source>
        <strain evidence="4">MP1</strain>
    </source>
</reference>
<feature type="modified residue" description="4-aspartylphosphate" evidence="1">
    <location>
        <position position="54"/>
    </location>
</feature>
<feature type="domain" description="HD-GYP" evidence="3">
    <location>
        <begin position="148"/>
        <end position="359"/>
    </location>
</feature>
<dbReference type="CDD" id="cd00077">
    <property type="entry name" value="HDc"/>
    <property type="match status" value="1"/>
</dbReference>
<organism evidence="4 5">
    <name type="scientific">Methylomonas rapida</name>
    <dbReference type="NCBI Taxonomy" id="2963939"/>
    <lineage>
        <taxon>Bacteria</taxon>
        <taxon>Pseudomonadati</taxon>
        <taxon>Pseudomonadota</taxon>
        <taxon>Gammaproteobacteria</taxon>
        <taxon>Methylococcales</taxon>
        <taxon>Methylococcaceae</taxon>
        <taxon>Methylomonas</taxon>
    </lineage>
</organism>
<dbReference type="PROSITE" id="PS51832">
    <property type="entry name" value="HD_GYP"/>
    <property type="match status" value="1"/>
</dbReference>